<reference evidence="5" key="2">
    <citation type="journal article" date="2014" name="ISME J.">
        <title>Microbial stratification in low pH oxic and suboxic macroscopic growths along an acid mine drainage.</title>
        <authorList>
            <person name="Mendez-Garcia C."/>
            <person name="Mesa V."/>
            <person name="Sprenger R.R."/>
            <person name="Richter M."/>
            <person name="Diez M.S."/>
            <person name="Solano J."/>
            <person name="Bargiela R."/>
            <person name="Golyshina O.V."/>
            <person name="Manteca A."/>
            <person name="Ramos J.L."/>
            <person name="Gallego J.R."/>
            <person name="Llorente I."/>
            <person name="Martins Dos Santos V.A."/>
            <person name="Jensen O.N."/>
            <person name="Pelaez A.I."/>
            <person name="Sanchez J."/>
            <person name="Ferrer M."/>
        </authorList>
    </citation>
    <scope>NUCLEOTIDE SEQUENCE</scope>
</reference>
<dbReference type="InterPro" id="IPR003331">
    <property type="entry name" value="UDP_GlcNAc_Epimerase_2_dom"/>
</dbReference>
<accession>T0YJX8</accession>
<dbReference type="PANTHER" id="PTHR43174">
    <property type="entry name" value="UDP-N-ACETYLGLUCOSAMINE 2-EPIMERASE"/>
    <property type="match status" value="1"/>
</dbReference>
<dbReference type="EC" id="5.1.3.14" evidence="3"/>
<dbReference type="SUPFAM" id="SSF53756">
    <property type="entry name" value="UDP-Glycosyltransferase/glycogen phosphorylase"/>
    <property type="match status" value="1"/>
</dbReference>
<dbReference type="InterPro" id="IPR029767">
    <property type="entry name" value="WecB-like"/>
</dbReference>
<dbReference type="Gene3D" id="3.40.50.2000">
    <property type="entry name" value="Glycogen Phosphorylase B"/>
    <property type="match status" value="1"/>
</dbReference>
<organism evidence="5">
    <name type="scientific">mine drainage metagenome</name>
    <dbReference type="NCBI Taxonomy" id="410659"/>
    <lineage>
        <taxon>unclassified sequences</taxon>
        <taxon>metagenomes</taxon>
        <taxon>ecological metagenomes</taxon>
    </lineage>
</organism>
<evidence type="ECO:0000256" key="1">
    <source>
        <dbReference type="ARBA" id="ARBA00023235"/>
    </source>
</evidence>
<sequence length="124" mass="13340">MRRSQTLTEIATAVLQGMDGVLETARPELVLVHGDTSTTLYGAISAFYRQIPIGHVEAGLRSGDRYSPWPEEANRLLTDRISDLLFAPTPRARTALAAEGIAKGVVVTGNTGIDAVQQVAKRSH</sequence>
<evidence type="ECO:0000256" key="2">
    <source>
        <dbReference type="ARBA" id="ARBA00038209"/>
    </source>
</evidence>
<reference evidence="5" key="1">
    <citation type="submission" date="2013-08" db="EMBL/GenBank/DDBJ databases">
        <authorList>
            <person name="Mendez C."/>
            <person name="Richter M."/>
            <person name="Ferrer M."/>
            <person name="Sanchez J."/>
        </authorList>
    </citation>
    <scope>NUCLEOTIDE SEQUENCE</scope>
</reference>
<protein>
    <recommendedName>
        <fullName evidence="3">UDP-N-acetylglucosamine 2-epimerase (non-hydrolyzing)</fullName>
        <ecNumber evidence="3">5.1.3.14</ecNumber>
    </recommendedName>
</protein>
<gene>
    <name evidence="5" type="ORF">B1A_18133</name>
</gene>
<keyword evidence="1 5" id="KW-0413">Isomerase</keyword>
<dbReference type="Pfam" id="PF02350">
    <property type="entry name" value="Epimerase_2"/>
    <property type="match status" value="1"/>
</dbReference>
<comment type="caution">
    <text evidence="5">The sequence shown here is derived from an EMBL/GenBank/DDBJ whole genome shotgun (WGS) entry which is preliminary data.</text>
</comment>
<evidence type="ECO:0000313" key="5">
    <source>
        <dbReference type="EMBL" id="EQD35751.1"/>
    </source>
</evidence>
<dbReference type="PANTHER" id="PTHR43174:SF2">
    <property type="entry name" value="UDP-N-ACETYLGLUCOSAMINE 2-EPIMERASE"/>
    <property type="match status" value="1"/>
</dbReference>
<feature type="non-terminal residue" evidence="5">
    <location>
        <position position="124"/>
    </location>
</feature>
<dbReference type="GO" id="GO:0008761">
    <property type="term" value="F:UDP-N-acetylglucosamine 2-epimerase activity"/>
    <property type="evidence" value="ECO:0007669"/>
    <property type="project" value="UniProtKB-EC"/>
</dbReference>
<proteinExistence type="inferred from homology"/>
<dbReference type="EMBL" id="AUZX01013364">
    <property type="protein sequence ID" value="EQD35751.1"/>
    <property type="molecule type" value="Genomic_DNA"/>
</dbReference>
<evidence type="ECO:0000259" key="4">
    <source>
        <dbReference type="Pfam" id="PF02350"/>
    </source>
</evidence>
<evidence type="ECO:0000256" key="3">
    <source>
        <dbReference type="ARBA" id="ARBA00038858"/>
    </source>
</evidence>
<name>T0YJX8_9ZZZZ</name>
<dbReference type="AlphaFoldDB" id="T0YJX8"/>
<feature type="domain" description="UDP-N-acetylglucosamine 2-epimerase" evidence="4">
    <location>
        <begin position="3"/>
        <end position="122"/>
    </location>
</feature>
<comment type="similarity">
    <text evidence="2">Belongs to the UDP-N-acetylglucosamine 2-epimerase family.</text>
</comment>